<evidence type="ECO:0000313" key="1">
    <source>
        <dbReference type="EMBL" id="TFK24840.1"/>
    </source>
</evidence>
<organism evidence="1 2">
    <name type="scientific">Coprinopsis marcescibilis</name>
    <name type="common">Agaric fungus</name>
    <name type="synonym">Psathyrella marcescibilis</name>
    <dbReference type="NCBI Taxonomy" id="230819"/>
    <lineage>
        <taxon>Eukaryota</taxon>
        <taxon>Fungi</taxon>
        <taxon>Dikarya</taxon>
        <taxon>Basidiomycota</taxon>
        <taxon>Agaricomycotina</taxon>
        <taxon>Agaricomycetes</taxon>
        <taxon>Agaricomycetidae</taxon>
        <taxon>Agaricales</taxon>
        <taxon>Agaricineae</taxon>
        <taxon>Psathyrellaceae</taxon>
        <taxon>Coprinopsis</taxon>
    </lineage>
</organism>
<reference evidence="1 2" key="1">
    <citation type="journal article" date="2019" name="Nat. Ecol. Evol.">
        <title>Megaphylogeny resolves global patterns of mushroom evolution.</title>
        <authorList>
            <person name="Varga T."/>
            <person name="Krizsan K."/>
            <person name="Foldi C."/>
            <person name="Dima B."/>
            <person name="Sanchez-Garcia M."/>
            <person name="Sanchez-Ramirez S."/>
            <person name="Szollosi G.J."/>
            <person name="Szarkandi J.G."/>
            <person name="Papp V."/>
            <person name="Albert L."/>
            <person name="Andreopoulos W."/>
            <person name="Angelini C."/>
            <person name="Antonin V."/>
            <person name="Barry K.W."/>
            <person name="Bougher N.L."/>
            <person name="Buchanan P."/>
            <person name="Buyck B."/>
            <person name="Bense V."/>
            <person name="Catcheside P."/>
            <person name="Chovatia M."/>
            <person name="Cooper J."/>
            <person name="Damon W."/>
            <person name="Desjardin D."/>
            <person name="Finy P."/>
            <person name="Geml J."/>
            <person name="Haridas S."/>
            <person name="Hughes K."/>
            <person name="Justo A."/>
            <person name="Karasinski D."/>
            <person name="Kautmanova I."/>
            <person name="Kiss B."/>
            <person name="Kocsube S."/>
            <person name="Kotiranta H."/>
            <person name="LaButti K.M."/>
            <person name="Lechner B.E."/>
            <person name="Liimatainen K."/>
            <person name="Lipzen A."/>
            <person name="Lukacs Z."/>
            <person name="Mihaltcheva S."/>
            <person name="Morgado L.N."/>
            <person name="Niskanen T."/>
            <person name="Noordeloos M.E."/>
            <person name="Ohm R.A."/>
            <person name="Ortiz-Santana B."/>
            <person name="Ovrebo C."/>
            <person name="Racz N."/>
            <person name="Riley R."/>
            <person name="Savchenko A."/>
            <person name="Shiryaev A."/>
            <person name="Soop K."/>
            <person name="Spirin V."/>
            <person name="Szebenyi C."/>
            <person name="Tomsovsky M."/>
            <person name="Tulloss R.E."/>
            <person name="Uehling J."/>
            <person name="Grigoriev I.V."/>
            <person name="Vagvolgyi C."/>
            <person name="Papp T."/>
            <person name="Martin F.M."/>
            <person name="Miettinen O."/>
            <person name="Hibbett D.S."/>
            <person name="Nagy L.G."/>
        </authorList>
    </citation>
    <scope>NUCLEOTIDE SEQUENCE [LARGE SCALE GENOMIC DNA]</scope>
    <source>
        <strain evidence="1 2">CBS 121175</strain>
    </source>
</reference>
<dbReference type="EMBL" id="ML210194">
    <property type="protein sequence ID" value="TFK24840.1"/>
    <property type="molecule type" value="Genomic_DNA"/>
</dbReference>
<sequence>LIKSKRRVSLKAPDCLEPGQYVLRVEVIGVECNSPSDSVKSRNTNHCLMCRQVTMGLWNVCIF</sequence>
<dbReference type="AlphaFoldDB" id="A0A5C3KXG0"/>
<dbReference type="Gene3D" id="2.70.50.70">
    <property type="match status" value="1"/>
</dbReference>
<gene>
    <name evidence="1" type="ORF">FA15DRAFT_591784</name>
</gene>
<protein>
    <submittedName>
        <fullName evidence="1">Uncharacterized protein</fullName>
    </submittedName>
</protein>
<evidence type="ECO:0000313" key="2">
    <source>
        <dbReference type="Proteomes" id="UP000307440"/>
    </source>
</evidence>
<keyword evidence="2" id="KW-1185">Reference proteome</keyword>
<name>A0A5C3KXG0_COPMA</name>
<proteinExistence type="predicted"/>
<dbReference type="Proteomes" id="UP000307440">
    <property type="component" value="Unassembled WGS sequence"/>
</dbReference>
<accession>A0A5C3KXG0</accession>
<feature type="non-terminal residue" evidence="1">
    <location>
        <position position="1"/>
    </location>
</feature>